<dbReference type="PANTHER" id="PTHR47605">
    <property type="entry name" value="TRANSCRIPTIONAL ELONGATION REGULATOR MINIYO"/>
    <property type="match status" value="1"/>
</dbReference>
<dbReference type="SUPFAM" id="SSF48371">
    <property type="entry name" value="ARM repeat"/>
    <property type="match status" value="1"/>
</dbReference>
<comment type="similarity">
    <text evidence="2">Belongs to the RPAP1 family.</text>
</comment>
<keyword evidence="3" id="KW-0804">Transcription</keyword>
<evidence type="ECO:0000259" key="6">
    <source>
        <dbReference type="Pfam" id="PF08620"/>
    </source>
</evidence>
<dbReference type="InterPro" id="IPR013930">
    <property type="entry name" value="RPAP1_N"/>
</dbReference>
<feature type="domain" description="RPAP1 N-terminal" evidence="7">
    <location>
        <begin position="269"/>
        <end position="312"/>
    </location>
</feature>
<keyword evidence="4" id="KW-0539">Nucleus</keyword>
<dbReference type="PANTHER" id="PTHR47605:SF2">
    <property type="entry name" value="TRANSCRIPTIONAL ELONGATION REGULATOR MINIYO"/>
    <property type="match status" value="1"/>
</dbReference>
<evidence type="ECO:0000313" key="9">
    <source>
        <dbReference type="EMBL" id="KAE8008842.1"/>
    </source>
</evidence>
<evidence type="ECO:0000256" key="2">
    <source>
        <dbReference type="ARBA" id="ARBA00009953"/>
    </source>
</evidence>
<dbReference type="InterPro" id="IPR055326">
    <property type="entry name" value="MINIYO"/>
</dbReference>
<evidence type="ECO:0000256" key="3">
    <source>
        <dbReference type="ARBA" id="ARBA00023163"/>
    </source>
</evidence>
<name>A0A5N6QSE0_9ROSI</name>
<evidence type="ECO:0000259" key="7">
    <source>
        <dbReference type="Pfam" id="PF08621"/>
    </source>
</evidence>
<comment type="subcellular location">
    <subcellularLocation>
        <location evidence="1">Nucleus</location>
    </subcellularLocation>
</comment>
<dbReference type="Pfam" id="PF25766">
    <property type="entry name" value="TPR_RPAP1"/>
    <property type="match status" value="1"/>
</dbReference>
<accession>A0A5N6QSE0</accession>
<keyword evidence="10" id="KW-1185">Reference proteome</keyword>
<feature type="domain" description="RPAP1/MINIYO-like TPR repeats" evidence="8">
    <location>
        <begin position="1385"/>
        <end position="1509"/>
    </location>
</feature>
<dbReference type="Pfam" id="PF08620">
    <property type="entry name" value="RPAP1_C"/>
    <property type="match status" value="1"/>
</dbReference>
<feature type="region of interest" description="Disordered" evidence="5">
    <location>
        <begin position="139"/>
        <end position="175"/>
    </location>
</feature>
<reference evidence="9 10" key="1">
    <citation type="submission" date="2019-06" db="EMBL/GenBank/DDBJ databases">
        <title>A chromosomal-level reference genome of Carpinus fangiana (Coryloideae, Betulaceae).</title>
        <authorList>
            <person name="Yang X."/>
            <person name="Wang Z."/>
            <person name="Zhang L."/>
            <person name="Hao G."/>
            <person name="Liu J."/>
            <person name="Yang Y."/>
        </authorList>
    </citation>
    <scope>NUCLEOTIDE SEQUENCE [LARGE SCALE GENOMIC DNA]</scope>
    <source>
        <strain evidence="9">Cfa_2016G</strain>
        <tissue evidence="9">Leaf</tissue>
    </source>
</reference>
<feature type="compositionally biased region" description="Low complexity" evidence="5">
    <location>
        <begin position="9"/>
        <end position="22"/>
    </location>
</feature>
<dbReference type="Proteomes" id="UP000327013">
    <property type="component" value="Chromosome 2"/>
</dbReference>
<feature type="compositionally biased region" description="Polar residues" evidence="5">
    <location>
        <begin position="245"/>
        <end position="263"/>
    </location>
</feature>
<dbReference type="InterPro" id="IPR013929">
    <property type="entry name" value="RPAP1_C"/>
</dbReference>
<organism evidence="9 10">
    <name type="scientific">Carpinus fangiana</name>
    <dbReference type="NCBI Taxonomy" id="176857"/>
    <lineage>
        <taxon>Eukaryota</taxon>
        <taxon>Viridiplantae</taxon>
        <taxon>Streptophyta</taxon>
        <taxon>Embryophyta</taxon>
        <taxon>Tracheophyta</taxon>
        <taxon>Spermatophyta</taxon>
        <taxon>Magnoliopsida</taxon>
        <taxon>eudicotyledons</taxon>
        <taxon>Gunneridae</taxon>
        <taxon>Pentapetalae</taxon>
        <taxon>rosids</taxon>
        <taxon>fabids</taxon>
        <taxon>Fagales</taxon>
        <taxon>Betulaceae</taxon>
        <taxon>Carpinus</taxon>
    </lineage>
</organism>
<dbReference type="Pfam" id="PF08621">
    <property type="entry name" value="RPAP1_N"/>
    <property type="match status" value="1"/>
</dbReference>
<evidence type="ECO:0000256" key="4">
    <source>
        <dbReference type="ARBA" id="ARBA00023242"/>
    </source>
</evidence>
<evidence type="ECO:0000256" key="5">
    <source>
        <dbReference type="SAM" id="MobiDB-lite"/>
    </source>
</evidence>
<protein>
    <recommendedName>
        <fullName evidence="11">RNA polymerase II-associated protein 1 C-terminal domain-containing protein</fullName>
    </recommendedName>
</protein>
<feature type="region of interest" description="Disordered" evidence="5">
    <location>
        <begin position="240"/>
        <end position="263"/>
    </location>
</feature>
<dbReference type="EMBL" id="CM017322">
    <property type="protein sequence ID" value="KAE8008842.1"/>
    <property type="molecule type" value="Genomic_DNA"/>
</dbReference>
<feature type="region of interest" description="Disordered" evidence="5">
    <location>
        <begin position="52"/>
        <end position="85"/>
    </location>
</feature>
<evidence type="ECO:0000256" key="1">
    <source>
        <dbReference type="ARBA" id="ARBA00004123"/>
    </source>
</evidence>
<evidence type="ECO:0000259" key="8">
    <source>
        <dbReference type="Pfam" id="PF25766"/>
    </source>
</evidence>
<evidence type="ECO:0000313" key="10">
    <source>
        <dbReference type="Proteomes" id="UP000327013"/>
    </source>
</evidence>
<sequence>MEENKKQSSKGSDSKSSSSRSKIFGAGALELSVDDASRLIGGIVEKGISDNELHSKPIAPPKPSVLPFPAARHRSHGPHWGPIGGIIDDNDNNEEEEEDKGFMEFDPIAPFANPVERKKKKGLDLSRWREIASADNRSIADQVAQKTDKERKNGAASKRNVSRGPPSAVPMKMDVKRNLDTGRRLNQSGEAMTSISDDGSFSSATDMELDNLKENVKDANPVNFSVERRKHDGIGFSEVRRRQEQSTMVSSSRSNNFKNEQESMSLENQIDAENRARLQQMSPDEIAEAQAEIMEKMDVTILKALKKRAQAKLKKQISSSSEVGTTVEQSGVQNENSQDAKGFAHLDHDISHMVATTSNNAQSRQDNGAANRSLWNAWSERVEAVRELRFSLEGAVVENDFVQVPDTCDISVQNRRSADNVTERDFLRTEGDPGAIGYTIKEAVALTRSVVPGQRSLALHLIYSVLDKALHGIYQNRVVSTLDNANKLDRYIDWEAVWAFALGPEPELVLSLRMSLDDNHNSVVLACAKVIQCILSCDMNENFFEISEKIATYEKEIFTAPVFRSKPEIDVGFLHGGFWKYSAKPSNILPVDEDMLDDESEGKHTIQDDIVVGGQDIAAGLVRMGILSRLRYLLETDPTAALEECIISILVGMARHSPTCANAIMKCQRLVETVVHRFTTKDNIEIHPSKIKSVSLLKVLARSDQKNCIEFIENGTFKTMTWHMYQYVSSLDHWVKSGRENCKLSSALMVEQLRFWKICIQYGYCVTCFPDIFPALCLWLNPPTVEKLIQNSIISEFSSICTEAYLVLEALARRLPALFSQEHAGDDTEIWSWNCVSPMVDLAMKWIALKNDPHMSKLFEWQKGIGSDFVFQDTSVTPLLWVYSAVMHMLCRVLERVIPEGGRVNLHGSCELMPWLSEFVPKVGLEIVKNGFLGISDASSSEYPAGSGSFIEELCHLRQQSNHETSLASVCCLHGFFQVIVNIDRLIQLAKNAVHGPPQEYCISKEGKILENGILKGSMVELRGLLNIFMKLVASEWHFVQSIEIFGRGGPAPGLGVGWGASGGGFWSAAVLLAQIDAGFLIYLLKSFQLLSSTDTSTVEAMTFTTQRINSALGACLTAGPRDSVIVEEALNIVLRVQVLKLLGLCIQQFFHLNKRFKPFEWEFKEEDFLVFSETLASHFRNRWLSMKKKVKDIVNNSCSGNKTFKKGSAGLDTIFEDLDPSNKTNQKPTSLVVEWAQQRLPLPTHWFLSPISTICDSKHAGLRRDKTKNLVQDPNELFEVAKAGLFFNLGVEAMSTFKSTEVPSPVQMAPLVWKLHSLSVILLVGMGVLEEEKSRDVYEALQDIYGQLLDQARASISADLILKNKVDILPESRNKNNAGFLMFQSEIHESYSTFIETLVEQFSAISYGDLIFGRQVAVYLHRQVETPTRLAAWNTLTNACVLDLLPPLEKCIAEAEGYLEPIEDNDGILEAYVKSWNSGALDRAATRRSVAYTLVIHHLSSFIFHSHAVDKFPLRNKLVKSLLRDYSRKPHHEGMMLNLIQYNKPSTSKTLDRNGGSLLERGGVEKRIEVLTEACDGNSSLLKEVEKLKSL</sequence>
<dbReference type="OrthoDB" id="348201at2759"/>
<dbReference type="InterPro" id="IPR016024">
    <property type="entry name" value="ARM-type_fold"/>
</dbReference>
<dbReference type="InterPro" id="IPR057989">
    <property type="entry name" value="TPR_RPAP1/MINIYO-like"/>
</dbReference>
<evidence type="ECO:0008006" key="11">
    <source>
        <dbReference type="Google" id="ProtNLM"/>
    </source>
</evidence>
<gene>
    <name evidence="9" type="ORF">FH972_005315</name>
</gene>
<proteinExistence type="inferred from homology"/>
<feature type="domain" description="RPAP1 C-terminal" evidence="6">
    <location>
        <begin position="387"/>
        <end position="469"/>
    </location>
</feature>
<feature type="region of interest" description="Disordered" evidence="5">
    <location>
        <begin position="1"/>
        <end position="27"/>
    </location>
</feature>